<evidence type="ECO:0000256" key="4">
    <source>
        <dbReference type="ARBA" id="ARBA00017012"/>
    </source>
</evidence>
<feature type="signal peptide" evidence="13 15">
    <location>
        <begin position="1"/>
        <end position="20"/>
    </location>
</feature>
<evidence type="ECO:0000313" key="18">
    <source>
        <dbReference type="Proteomes" id="UP000694397"/>
    </source>
</evidence>
<keyword evidence="11 14" id="KW-1015">Disulfide bond</keyword>
<evidence type="ECO:0000256" key="14">
    <source>
        <dbReference type="PIRSR" id="PIRSR002490-1"/>
    </source>
</evidence>
<keyword evidence="18" id="KW-1185">Reference proteome</keyword>
<evidence type="ECO:0000256" key="6">
    <source>
        <dbReference type="ARBA" id="ARBA00022530"/>
    </source>
</evidence>
<evidence type="ECO:0000256" key="7">
    <source>
        <dbReference type="ARBA" id="ARBA00022614"/>
    </source>
</evidence>
<dbReference type="InterPro" id="IPR050333">
    <property type="entry name" value="SLRP"/>
</dbReference>
<dbReference type="PANTHER" id="PTHR45712:SF11">
    <property type="entry name" value="BIGLYCAN"/>
    <property type="match status" value="1"/>
</dbReference>
<evidence type="ECO:0000256" key="3">
    <source>
        <dbReference type="ARBA" id="ARBA00009811"/>
    </source>
</evidence>
<comment type="function">
    <text evidence="1 13 15">May be involved in collagen fiber assembly.</text>
</comment>
<dbReference type="Pfam" id="PF00560">
    <property type="entry name" value="LRR_1"/>
    <property type="match status" value="1"/>
</dbReference>
<dbReference type="OrthoDB" id="1055097at2759"/>
<evidence type="ECO:0000256" key="5">
    <source>
        <dbReference type="ARBA" id="ARBA00022525"/>
    </source>
</evidence>
<keyword evidence="7" id="KW-0433">Leucine-rich repeat</keyword>
<gene>
    <name evidence="17" type="primary">BGN</name>
    <name evidence="17" type="synonym">LOC108939179</name>
</gene>
<organism evidence="17 18">
    <name type="scientific">Scleropages formosus</name>
    <name type="common">Asian bonytongue</name>
    <name type="synonym">Osteoglossum formosum</name>
    <dbReference type="NCBI Taxonomy" id="113540"/>
    <lineage>
        <taxon>Eukaryota</taxon>
        <taxon>Metazoa</taxon>
        <taxon>Chordata</taxon>
        <taxon>Craniata</taxon>
        <taxon>Vertebrata</taxon>
        <taxon>Euteleostomi</taxon>
        <taxon>Actinopterygii</taxon>
        <taxon>Neopterygii</taxon>
        <taxon>Teleostei</taxon>
        <taxon>Osteoglossocephala</taxon>
        <taxon>Osteoglossomorpha</taxon>
        <taxon>Osteoglossiformes</taxon>
        <taxon>Osteoglossidae</taxon>
        <taxon>Scleropages</taxon>
    </lineage>
</organism>
<evidence type="ECO:0000259" key="16">
    <source>
        <dbReference type="SMART" id="SM00013"/>
    </source>
</evidence>
<feature type="domain" description="LRRNT" evidence="16">
    <location>
        <begin position="62"/>
        <end position="94"/>
    </location>
</feature>
<dbReference type="InterPro" id="IPR032675">
    <property type="entry name" value="LRR_dom_sf"/>
</dbReference>
<dbReference type="SMART" id="SM00013">
    <property type="entry name" value="LRRNT"/>
    <property type="match status" value="1"/>
</dbReference>
<dbReference type="Proteomes" id="UP000694397">
    <property type="component" value="Chromosome 19"/>
</dbReference>
<proteinExistence type="inferred from homology"/>
<dbReference type="GeneTree" id="ENSGT00940000155311"/>
<feature type="disulfide bond" evidence="14">
    <location>
        <begin position="325"/>
        <end position="358"/>
    </location>
</feature>
<protein>
    <recommendedName>
        <fullName evidence="4 13">Biglycan</fullName>
    </recommendedName>
</protein>
<dbReference type="PIRSF" id="PIRSF002490">
    <property type="entry name" value="SLRP_I"/>
    <property type="match status" value="1"/>
</dbReference>
<keyword evidence="6 13" id="KW-0272">Extracellular matrix</keyword>
<reference evidence="17" key="2">
    <citation type="submission" date="2025-08" db="UniProtKB">
        <authorList>
            <consortium name="Ensembl"/>
        </authorList>
    </citation>
    <scope>IDENTIFICATION</scope>
</reference>
<dbReference type="InterPro" id="IPR003591">
    <property type="entry name" value="Leu-rich_rpt_typical-subtyp"/>
</dbReference>
<feature type="chain" id="PRO_5034411407" description="Biglycan" evidence="13 15">
    <location>
        <begin position="21"/>
        <end position="372"/>
    </location>
</feature>
<reference evidence="17 18" key="1">
    <citation type="submission" date="2019-04" db="EMBL/GenBank/DDBJ databases">
        <authorList>
            <consortium name="Wellcome Sanger Institute Data Sharing"/>
        </authorList>
    </citation>
    <scope>NUCLEOTIDE SEQUENCE [LARGE SCALE GENOMIC DNA]</scope>
</reference>
<keyword evidence="12" id="KW-0325">Glycoprotein</keyword>
<reference evidence="17" key="3">
    <citation type="submission" date="2025-09" db="UniProtKB">
        <authorList>
            <consortium name="Ensembl"/>
        </authorList>
    </citation>
    <scope>IDENTIFICATION</scope>
</reference>
<dbReference type="Gene3D" id="3.80.10.10">
    <property type="entry name" value="Ribonuclease Inhibitor"/>
    <property type="match status" value="1"/>
</dbReference>
<dbReference type="PANTHER" id="PTHR45712">
    <property type="entry name" value="AGAP008170-PA"/>
    <property type="match status" value="1"/>
</dbReference>
<feature type="disulfide bond" evidence="14">
    <location>
        <begin position="63"/>
        <end position="69"/>
    </location>
</feature>
<dbReference type="Ensembl" id="ENSSFOT00015048113.1">
    <property type="protein sequence ID" value="ENSSFOP00015048285.1"/>
    <property type="gene ID" value="ENSSFOG00015014196.2"/>
</dbReference>
<dbReference type="AlphaFoldDB" id="A0A8C9TKB3"/>
<dbReference type="Pfam" id="PF13855">
    <property type="entry name" value="LRR_8"/>
    <property type="match status" value="2"/>
</dbReference>
<dbReference type="GO" id="GO:0005615">
    <property type="term" value="C:extracellular space"/>
    <property type="evidence" value="ECO:0007669"/>
    <property type="project" value="TreeGrafter"/>
</dbReference>
<comment type="similarity">
    <text evidence="3 13 15">Belongs to the small leucine-rich proteoglycan (SLRP) family. SLRP class I subfamily.</text>
</comment>
<evidence type="ECO:0000256" key="11">
    <source>
        <dbReference type="ARBA" id="ARBA00023157"/>
    </source>
</evidence>
<keyword evidence="9" id="KW-0677">Repeat</keyword>
<evidence type="ECO:0000256" key="2">
    <source>
        <dbReference type="ARBA" id="ARBA00004498"/>
    </source>
</evidence>
<evidence type="ECO:0000256" key="13">
    <source>
        <dbReference type="PIRNR" id="PIRNR002490"/>
    </source>
</evidence>
<keyword evidence="8 13" id="KW-0732">Signal</keyword>
<sequence>MVLSDVFFLALCVAHLPVSTFTLPFEQKVFMDFGMDANEEGLMMRDVEYGSAMEELPPVEPTCPFGCSCVNMVVQCSDLHLYYVPMEIPRDTKLLDLQNNVISELGENDFKGLSNLDTLVLVNNQIARIHPRAFLPLHNVQKLYISHNLLTAIPKNLPSSLLELRINENRIKRKKLGSINNVIYANMIFCLSEMGQNPIQSSGFEHGAFHGLTLNYLRISDAKLTAIPKNLPESLQELHLENNLIQAIEPYDLSHYSNLVRLGLGHNRIRTIDHGSLVYLYNLRELHLNNNRLSGVPTGLPYMPNLQVVYLHGNNISKIEVNDFCSDSSGVMTTSYSGISLFSNPVKYWEVDPSAFRCVNNAMGVQFGNARK</sequence>
<evidence type="ECO:0000256" key="10">
    <source>
        <dbReference type="ARBA" id="ARBA00022974"/>
    </source>
</evidence>
<dbReference type="SUPFAM" id="SSF52058">
    <property type="entry name" value="L domain-like"/>
    <property type="match status" value="1"/>
</dbReference>
<keyword evidence="10" id="KW-0654">Proteoglycan</keyword>
<dbReference type="Pfam" id="PF01462">
    <property type="entry name" value="LRRNT"/>
    <property type="match status" value="1"/>
</dbReference>
<evidence type="ECO:0000256" key="12">
    <source>
        <dbReference type="ARBA" id="ARBA00023180"/>
    </source>
</evidence>
<dbReference type="PROSITE" id="PS51450">
    <property type="entry name" value="LRR"/>
    <property type="match status" value="4"/>
</dbReference>
<evidence type="ECO:0000313" key="17">
    <source>
        <dbReference type="Ensembl" id="ENSSFOP00015048285.1"/>
    </source>
</evidence>
<dbReference type="InterPro" id="IPR000372">
    <property type="entry name" value="LRRNT"/>
</dbReference>
<dbReference type="SMART" id="SM00369">
    <property type="entry name" value="LRR_TYP"/>
    <property type="match status" value="7"/>
</dbReference>
<comment type="subcellular location">
    <subcellularLocation>
        <location evidence="2 13 15">Secreted</location>
        <location evidence="2 13 15">Extracellular space</location>
        <location evidence="2 13 15">Extracellular matrix</location>
    </subcellularLocation>
</comment>
<dbReference type="InterPro" id="IPR016352">
    <property type="entry name" value="SLRP_I_decor/aspor/byglycan"/>
</dbReference>
<evidence type="ECO:0000256" key="8">
    <source>
        <dbReference type="ARBA" id="ARBA00022729"/>
    </source>
</evidence>
<name>A0A8C9TKB3_SCLFO</name>
<accession>A0A8C9TKB3</accession>
<evidence type="ECO:0000256" key="9">
    <source>
        <dbReference type="ARBA" id="ARBA00022737"/>
    </source>
</evidence>
<evidence type="ECO:0000256" key="1">
    <source>
        <dbReference type="ARBA" id="ARBA00002214"/>
    </source>
</evidence>
<evidence type="ECO:0000256" key="15">
    <source>
        <dbReference type="RuleBase" id="RU364096"/>
    </source>
</evidence>
<dbReference type="InterPro" id="IPR001611">
    <property type="entry name" value="Leu-rich_rpt"/>
</dbReference>
<keyword evidence="5" id="KW-0964">Secreted</keyword>
<feature type="disulfide bond" evidence="14">
    <location>
        <begin position="67"/>
        <end position="76"/>
    </location>
</feature>